<evidence type="ECO:0000313" key="1">
    <source>
        <dbReference type="EMBL" id="CEM12923.1"/>
    </source>
</evidence>
<organism evidence="1">
    <name type="scientific">Chromera velia CCMP2878</name>
    <dbReference type="NCBI Taxonomy" id="1169474"/>
    <lineage>
        <taxon>Eukaryota</taxon>
        <taxon>Sar</taxon>
        <taxon>Alveolata</taxon>
        <taxon>Colpodellida</taxon>
        <taxon>Chromeraceae</taxon>
        <taxon>Chromera</taxon>
    </lineage>
</organism>
<proteinExistence type="predicted"/>
<reference evidence="1" key="1">
    <citation type="submission" date="2014-11" db="EMBL/GenBank/DDBJ databases">
        <authorList>
            <person name="Otto D Thomas"/>
            <person name="Naeem Raeece"/>
        </authorList>
    </citation>
    <scope>NUCLEOTIDE SEQUENCE</scope>
</reference>
<name>A0A0G4FHI8_9ALVE</name>
<dbReference type="EMBL" id="CDMZ01000375">
    <property type="protein sequence ID" value="CEM12923.1"/>
    <property type="molecule type" value="Genomic_DNA"/>
</dbReference>
<dbReference type="AlphaFoldDB" id="A0A0G4FHI8"/>
<dbReference type="VEuPathDB" id="CryptoDB:Cvel_17036"/>
<accession>A0A0G4FHI8</accession>
<protein>
    <submittedName>
        <fullName evidence="1">Uncharacterized protein</fullName>
    </submittedName>
</protein>
<gene>
    <name evidence="1" type="ORF">Cvel_17036</name>
</gene>
<sequence length="107" mass="11397">MTTSHHERVGFLHFLADGAYDSEVLGEEVVRQLHCCEGDGLPGSSPGSYRISIKTSVVGDVLGEITGRPFPLLKGEKGKRQAAGEGVTSKAGYLPIRLFNGNEGPLE</sequence>